<name>A0AAN9IPH8_CROPI</name>
<protein>
    <submittedName>
        <fullName evidence="1">Uncharacterized protein</fullName>
    </submittedName>
</protein>
<keyword evidence="2" id="KW-1185">Reference proteome</keyword>
<accession>A0AAN9IPH8</accession>
<dbReference type="EMBL" id="JAYWIO010000002">
    <property type="protein sequence ID" value="KAK7283689.1"/>
    <property type="molecule type" value="Genomic_DNA"/>
</dbReference>
<evidence type="ECO:0000313" key="1">
    <source>
        <dbReference type="EMBL" id="KAK7283689.1"/>
    </source>
</evidence>
<dbReference type="AlphaFoldDB" id="A0AAN9IPH8"/>
<reference evidence="1 2" key="1">
    <citation type="submission" date="2024-01" db="EMBL/GenBank/DDBJ databases">
        <title>The genomes of 5 underutilized Papilionoideae crops provide insights into root nodulation and disease resistanc.</title>
        <authorList>
            <person name="Yuan L."/>
        </authorList>
    </citation>
    <scope>NUCLEOTIDE SEQUENCE [LARGE SCALE GENOMIC DNA]</scope>
    <source>
        <strain evidence="1">ZHUSHIDOU_FW_LH</strain>
        <tissue evidence="1">Leaf</tissue>
    </source>
</reference>
<proteinExistence type="predicted"/>
<organism evidence="1 2">
    <name type="scientific">Crotalaria pallida</name>
    <name type="common">Smooth rattlebox</name>
    <name type="synonym">Crotalaria striata</name>
    <dbReference type="NCBI Taxonomy" id="3830"/>
    <lineage>
        <taxon>Eukaryota</taxon>
        <taxon>Viridiplantae</taxon>
        <taxon>Streptophyta</taxon>
        <taxon>Embryophyta</taxon>
        <taxon>Tracheophyta</taxon>
        <taxon>Spermatophyta</taxon>
        <taxon>Magnoliopsida</taxon>
        <taxon>eudicotyledons</taxon>
        <taxon>Gunneridae</taxon>
        <taxon>Pentapetalae</taxon>
        <taxon>rosids</taxon>
        <taxon>fabids</taxon>
        <taxon>Fabales</taxon>
        <taxon>Fabaceae</taxon>
        <taxon>Papilionoideae</taxon>
        <taxon>50 kb inversion clade</taxon>
        <taxon>genistoids sensu lato</taxon>
        <taxon>core genistoids</taxon>
        <taxon>Crotalarieae</taxon>
        <taxon>Crotalaria</taxon>
    </lineage>
</organism>
<sequence length="139" mass="15303">MSIDDGRLDVAVLLTQTFSWDFISKAVKVQVNGVVREVLVSKMPWLTLGSSLLAKEEVHNAEEGTQLVVSHEEVEAMVAVSHEEEEVTRLVASRDDDYEEEGTQLVVLQVEVDELVVVSRNVACAPPVMACHDEEVGTL</sequence>
<comment type="caution">
    <text evidence="1">The sequence shown here is derived from an EMBL/GenBank/DDBJ whole genome shotgun (WGS) entry which is preliminary data.</text>
</comment>
<evidence type="ECO:0000313" key="2">
    <source>
        <dbReference type="Proteomes" id="UP001372338"/>
    </source>
</evidence>
<dbReference type="Proteomes" id="UP001372338">
    <property type="component" value="Unassembled WGS sequence"/>
</dbReference>
<gene>
    <name evidence="1" type="ORF">RIF29_13391</name>
</gene>